<evidence type="ECO:0000256" key="3">
    <source>
        <dbReference type="ARBA" id="ARBA00022553"/>
    </source>
</evidence>
<evidence type="ECO:0000256" key="5">
    <source>
        <dbReference type="ARBA" id="ARBA00022741"/>
    </source>
</evidence>
<keyword evidence="4" id="KW-0808">Transferase</keyword>
<organism evidence="11 12">
    <name type="scientific">Tumidithrix elongata BACA0141</name>
    <dbReference type="NCBI Taxonomy" id="2716417"/>
    <lineage>
        <taxon>Bacteria</taxon>
        <taxon>Bacillati</taxon>
        <taxon>Cyanobacteriota</taxon>
        <taxon>Cyanophyceae</taxon>
        <taxon>Pseudanabaenales</taxon>
        <taxon>Pseudanabaenaceae</taxon>
        <taxon>Tumidithrix</taxon>
        <taxon>Tumidithrix elongata</taxon>
    </lineage>
</organism>
<accession>A0AAW9PR72</accession>
<keyword evidence="6" id="KW-0418">Kinase</keyword>
<evidence type="ECO:0000256" key="9">
    <source>
        <dbReference type="PROSITE-ProRule" id="PRU00169"/>
    </source>
</evidence>
<keyword evidence="8" id="KW-0902">Two-component regulatory system</keyword>
<evidence type="ECO:0000313" key="11">
    <source>
        <dbReference type="EMBL" id="MEE3716360.1"/>
    </source>
</evidence>
<dbReference type="Proteomes" id="UP001333818">
    <property type="component" value="Unassembled WGS sequence"/>
</dbReference>
<dbReference type="RefSeq" id="WP_330482787.1">
    <property type="nucleotide sequence ID" value="NZ_JAZBJZ010000017.1"/>
</dbReference>
<dbReference type="Gene3D" id="3.40.50.2300">
    <property type="match status" value="1"/>
</dbReference>
<comment type="catalytic activity">
    <reaction evidence="1">
        <text>ATP + protein L-histidine = ADP + protein N-phospho-L-histidine.</text>
        <dbReference type="EC" id="2.7.13.3"/>
    </reaction>
</comment>
<reference evidence="11" key="1">
    <citation type="submission" date="2024-01" db="EMBL/GenBank/DDBJ databases">
        <title>Bank of Algae and Cyanobacteria of the Azores (BACA) strain genomes.</title>
        <authorList>
            <person name="Luz R."/>
            <person name="Cordeiro R."/>
            <person name="Fonseca A."/>
            <person name="Goncalves V."/>
        </authorList>
    </citation>
    <scope>NUCLEOTIDE SEQUENCE</scope>
    <source>
        <strain evidence="11">BACA0141</strain>
    </source>
</reference>
<keyword evidence="7" id="KW-0067">ATP-binding</keyword>
<evidence type="ECO:0000259" key="10">
    <source>
        <dbReference type="PROSITE" id="PS50110"/>
    </source>
</evidence>
<evidence type="ECO:0000256" key="2">
    <source>
        <dbReference type="ARBA" id="ARBA00012438"/>
    </source>
</evidence>
<dbReference type="InterPro" id="IPR011006">
    <property type="entry name" value="CheY-like_superfamily"/>
</dbReference>
<proteinExistence type="predicted"/>
<sequence>MGNRDINVLIVDDNEMNRETLARRLKNEGFNFSMAVNGREALEMAKSRRYDLILLDIMMPEIDGYTVLSRLKSNEAMSGIPVIMISAIEEMESVMKCMELGADDYLTKPFEPVLLKAAIARCIPKDTNSVPETPLPSRVGTFKTTLQLDSPPPSDRFELPEETTKGRPTDQLTVEEVVFRILNSGKISRKGYLYLSKALYNSIFSNRTFSEQQNSQISHVFDCIAKGRIQIVD</sequence>
<dbReference type="GO" id="GO:0004673">
    <property type="term" value="F:protein histidine kinase activity"/>
    <property type="evidence" value="ECO:0007669"/>
    <property type="project" value="UniProtKB-EC"/>
</dbReference>
<feature type="modified residue" description="4-aspartylphosphate" evidence="9">
    <location>
        <position position="56"/>
    </location>
</feature>
<comment type="caution">
    <text evidence="11">The sequence shown here is derived from an EMBL/GenBank/DDBJ whole genome shotgun (WGS) entry which is preliminary data.</text>
</comment>
<dbReference type="FunFam" id="3.40.50.2300:FF:000121">
    <property type="entry name" value="Sensor histidine kinase RcsC"/>
    <property type="match status" value="1"/>
</dbReference>
<dbReference type="GO" id="GO:0000160">
    <property type="term" value="P:phosphorelay signal transduction system"/>
    <property type="evidence" value="ECO:0007669"/>
    <property type="project" value="UniProtKB-KW"/>
</dbReference>
<dbReference type="AlphaFoldDB" id="A0AAW9PR72"/>
<dbReference type="InterPro" id="IPR001789">
    <property type="entry name" value="Sig_transdc_resp-reg_receiver"/>
</dbReference>
<name>A0AAW9PR72_9CYAN</name>
<keyword evidence="12" id="KW-1185">Reference proteome</keyword>
<dbReference type="Pfam" id="PF00072">
    <property type="entry name" value="Response_reg"/>
    <property type="match status" value="1"/>
</dbReference>
<keyword evidence="3 9" id="KW-0597">Phosphoprotein</keyword>
<dbReference type="EC" id="2.7.13.3" evidence="2"/>
<dbReference type="SUPFAM" id="SSF52172">
    <property type="entry name" value="CheY-like"/>
    <property type="match status" value="1"/>
</dbReference>
<gene>
    <name evidence="11" type="ORF">V2H45_06350</name>
</gene>
<evidence type="ECO:0000313" key="12">
    <source>
        <dbReference type="Proteomes" id="UP001333818"/>
    </source>
</evidence>
<evidence type="ECO:0000256" key="4">
    <source>
        <dbReference type="ARBA" id="ARBA00022679"/>
    </source>
</evidence>
<dbReference type="GO" id="GO:0005524">
    <property type="term" value="F:ATP binding"/>
    <property type="evidence" value="ECO:0007669"/>
    <property type="project" value="UniProtKB-KW"/>
</dbReference>
<keyword evidence="5" id="KW-0547">Nucleotide-binding</keyword>
<dbReference type="SMART" id="SM00448">
    <property type="entry name" value="REC"/>
    <property type="match status" value="1"/>
</dbReference>
<evidence type="ECO:0000256" key="6">
    <source>
        <dbReference type="ARBA" id="ARBA00022777"/>
    </source>
</evidence>
<feature type="domain" description="Response regulatory" evidence="10">
    <location>
        <begin position="7"/>
        <end position="123"/>
    </location>
</feature>
<evidence type="ECO:0000256" key="7">
    <source>
        <dbReference type="ARBA" id="ARBA00022840"/>
    </source>
</evidence>
<dbReference type="PANTHER" id="PTHR44591:SF3">
    <property type="entry name" value="RESPONSE REGULATORY DOMAIN-CONTAINING PROTEIN"/>
    <property type="match status" value="1"/>
</dbReference>
<protein>
    <recommendedName>
        <fullName evidence="2">histidine kinase</fullName>
        <ecNumber evidence="2">2.7.13.3</ecNumber>
    </recommendedName>
</protein>
<dbReference type="EMBL" id="JAZBJZ010000017">
    <property type="protein sequence ID" value="MEE3716360.1"/>
    <property type="molecule type" value="Genomic_DNA"/>
</dbReference>
<evidence type="ECO:0000256" key="1">
    <source>
        <dbReference type="ARBA" id="ARBA00000085"/>
    </source>
</evidence>
<dbReference type="PANTHER" id="PTHR44591">
    <property type="entry name" value="STRESS RESPONSE REGULATOR PROTEIN 1"/>
    <property type="match status" value="1"/>
</dbReference>
<dbReference type="PROSITE" id="PS50110">
    <property type="entry name" value="RESPONSE_REGULATORY"/>
    <property type="match status" value="1"/>
</dbReference>
<dbReference type="InterPro" id="IPR050595">
    <property type="entry name" value="Bact_response_regulator"/>
</dbReference>
<evidence type="ECO:0000256" key="8">
    <source>
        <dbReference type="ARBA" id="ARBA00023012"/>
    </source>
</evidence>